<dbReference type="Ensembl" id="ENSACIT00000001181.1">
    <property type="protein sequence ID" value="ENSACIP00000001129.1"/>
    <property type="gene ID" value="ENSACIG00000000966.1"/>
</dbReference>
<dbReference type="InterPro" id="IPR050413">
    <property type="entry name" value="TCR_beta_variable"/>
</dbReference>
<dbReference type="GeneTree" id="ENSGT01030000235054"/>
<dbReference type="SMART" id="SM00406">
    <property type="entry name" value="IGv"/>
    <property type="match status" value="1"/>
</dbReference>
<evidence type="ECO:0000256" key="2">
    <source>
        <dbReference type="ARBA" id="ARBA00022859"/>
    </source>
</evidence>
<proteinExistence type="predicted"/>
<evidence type="ECO:0000313" key="4">
    <source>
        <dbReference type="Ensembl" id="ENSACIP00000001129.1"/>
    </source>
</evidence>
<dbReference type="STRING" id="61819.ENSACIP00000001129"/>
<evidence type="ECO:0000259" key="3">
    <source>
        <dbReference type="SMART" id="SM00406"/>
    </source>
</evidence>
<name>A0A3Q0QPQ9_AMPCI</name>
<keyword evidence="5" id="KW-1185">Reference proteome</keyword>
<dbReference type="InterPro" id="IPR036179">
    <property type="entry name" value="Ig-like_dom_sf"/>
</dbReference>
<evidence type="ECO:0000313" key="5">
    <source>
        <dbReference type="Proteomes" id="UP000261340"/>
    </source>
</evidence>
<dbReference type="InterPro" id="IPR013783">
    <property type="entry name" value="Ig-like_fold"/>
</dbReference>
<dbReference type="GO" id="GO:0005886">
    <property type="term" value="C:plasma membrane"/>
    <property type="evidence" value="ECO:0007669"/>
    <property type="project" value="TreeGrafter"/>
</dbReference>
<dbReference type="PANTHER" id="PTHR23268">
    <property type="entry name" value="T-CELL RECEPTOR BETA CHAIN"/>
    <property type="match status" value="1"/>
</dbReference>
<reference evidence="4" key="1">
    <citation type="submission" date="2025-08" db="UniProtKB">
        <authorList>
            <consortium name="Ensembl"/>
        </authorList>
    </citation>
    <scope>IDENTIFICATION</scope>
</reference>
<accession>A0A3Q0QPQ9</accession>
<reference evidence="4" key="2">
    <citation type="submission" date="2025-09" db="UniProtKB">
        <authorList>
            <consortium name="Ensembl"/>
        </authorList>
    </citation>
    <scope>IDENTIFICATION</scope>
</reference>
<dbReference type="GO" id="GO:0007166">
    <property type="term" value="P:cell surface receptor signaling pathway"/>
    <property type="evidence" value="ECO:0007669"/>
    <property type="project" value="TreeGrafter"/>
</dbReference>
<sequence length="131" mass="14758">DTMKHSISISFLKLDFKVNADLVFHILELSTAASISNDTEYQYLYWYRQLRGKGFQLVVATVAGISQFEEGFKSGFQAGKKEKQWSLTITSIQEEDEAVYFCAARLHGTVADLRSMTKTSDSSISTDKKLV</sequence>
<dbReference type="GO" id="GO:0002376">
    <property type="term" value="P:immune system process"/>
    <property type="evidence" value="ECO:0007669"/>
    <property type="project" value="UniProtKB-KW"/>
</dbReference>
<evidence type="ECO:0000256" key="1">
    <source>
        <dbReference type="ARBA" id="ARBA00022729"/>
    </source>
</evidence>
<dbReference type="Proteomes" id="UP000261340">
    <property type="component" value="Unplaced"/>
</dbReference>
<dbReference type="InterPro" id="IPR013106">
    <property type="entry name" value="Ig_V-set"/>
</dbReference>
<dbReference type="PANTHER" id="PTHR23268:SF117">
    <property type="entry name" value="T CELL RECEPTOR BETA VARIABLE 29-1"/>
    <property type="match status" value="1"/>
</dbReference>
<organism evidence="4 5">
    <name type="scientific">Amphilophus citrinellus</name>
    <name type="common">Midas cichlid</name>
    <name type="synonym">Cichlasoma citrinellum</name>
    <dbReference type="NCBI Taxonomy" id="61819"/>
    <lineage>
        <taxon>Eukaryota</taxon>
        <taxon>Metazoa</taxon>
        <taxon>Chordata</taxon>
        <taxon>Craniata</taxon>
        <taxon>Vertebrata</taxon>
        <taxon>Euteleostomi</taxon>
        <taxon>Actinopterygii</taxon>
        <taxon>Neopterygii</taxon>
        <taxon>Teleostei</taxon>
        <taxon>Neoteleostei</taxon>
        <taxon>Acanthomorphata</taxon>
        <taxon>Ovalentaria</taxon>
        <taxon>Cichlomorphae</taxon>
        <taxon>Cichliformes</taxon>
        <taxon>Cichlidae</taxon>
        <taxon>New World cichlids</taxon>
        <taxon>Cichlasomatinae</taxon>
        <taxon>Heroini</taxon>
        <taxon>Amphilophus</taxon>
    </lineage>
</organism>
<dbReference type="AlphaFoldDB" id="A0A3Q0QPQ9"/>
<keyword evidence="1" id="KW-0732">Signal</keyword>
<keyword evidence="2" id="KW-0391">Immunity</keyword>
<feature type="domain" description="Immunoglobulin V-set" evidence="3">
    <location>
        <begin position="26"/>
        <end position="104"/>
    </location>
</feature>
<dbReference type="SUPFAM" id="SSF48726">
    <property type="entry name" value="Immunoglobulin"/>
    <property type="match status" value="1"/>
</dbReference>
<dbReference type="Gene3D" id="2.60.40.10">
    <property type="entry name" value="Immunoglobulins"/>
    <property type="match status" value="1"/>
</dbReference>
<protein>
    <recommendedName>
        <fullName evidence="3">Immunoglobulin V-set domain-containing protein</fullName>
    </recommendedName>
</protein>
<dbReference type="Pfam" id="PF07686">
    <property type="entry name" value="V-set"/>
    <property type="match status" value="1"/>
</dbReference>